<name>A0A0S4IU36_BODSA</name>
<gene>
    <name evidence="2" type="ORF">BSAL_66715</name>
</gene>
<dbReference type="EMBL" id="CYKH01000430">
    <property type="protein sequence ID" value="CUF87954.1"/>
    <property type="molecule type" value="Genomic_DNA"/>
</dbReference>
<sequence length="126" mass="13139">GSSDGAGRHSHSRRHRNPNQPVTSTSSSRHNSDSSHQQQRHATGGTAAAHHYSMHVPTADTATDDRTVDANTPTLPSSPLQTQLRTARSTTTLGGAAAVPGAADSGSHSTSPQQGRRPESIDLSML</sequence>
<accession>A0A0S4IU36</accession>
<reference evidence="3" key="1">
    <citation type="submission" date="2015-09" db="EMBL/GenBank/DDBJ databases">
        <authorList>
            <consortium name="Pathogen Informatics"/>
        </authorList>
    </citation>
    <scope>NUCLEOTIDE SEQUENCE [LARGE SCALE GENOMIC DNA]</scope>
    <source>
        <strain evidence="3">Lake Konstanz</strain>
    </source>
</reference>
<feature type="compositionally biased region" description="Low complexity" evidence="1">
    <location>
        <begin position="23"/>
        <end position="51"/>
    </location>
</feature>
<protein>
    <submittedName>
        <fullName evidence="2">Uncharacterized protein</fullName>
    </submittedName>
</protein>
<proteinExistence type="predicted"/>
<feature type="compositionally biased region" description="Basic residues" evidence="1">
    <location>
        <begin position="8"/>
        <end position="17"/>
    </location>
</feature>
<feature type="compositionally biased region" description="Polar residues" evidence="1">
    <location>
        <begin position="71"/>
        <end position="93"/>
    </location>
</feature>
<feature type="region of interest" description="Disordered" evidence="1">
    <location>
        <begin position="1"/>
        <end position="126"/>
    </location>
</feature>
<keyword evidence="3" id="KW-1185">Reference proteome</keyword>
<evidence type="ECO:0000313" key="3">
    <source>
        <dbReference type="Proteomes" id="UP000051952"/>
    </source>
</evidence>
<feature type="non-terminal residue" evidence="2">
    <location>
        <position position="1"/>
    </location>
</feature>
<evidence type="ECO:0000313" key="2">
    <source>
        <dbReference type="EMBL" id="CUF87954.1"/>
    </source>
</evidence>
<dbReference type="Proteomes" id="UP000051952">
    <property type="component" value="Unassembled WGS sequence"/>
</dbReference>
<organism evidence="2 3">
    <name type="scientific">Bodo saltans</name>
    <name type="common">Flagellated protozoan</name>
    <dbReference type="NCBI Taxonomy" id="75058"/>
    <lineage>
        <taxon>Eukaryota</taxon>
        <taxon>Discoba</taxon>
        <taxon>Euglenozoa</taxon>
        <taxon>Kinetoplastea</taxon>
        <taxon>Metakinetoplastina</taxon>
        <taxon>Eubodonida</taxon>
        <taxon>Bodonidae</taxon>
        <taxon>Bodo</taxon>
    </lineage>
</organism>
<dbReference type="VEuPathDB" id="TriTrypDB:BSAL_66715"/>
<evidence type="ECO:0000256" key="1">
    <source>
        <dbReference type="SAM" id="MobiDB-lite"/>
    </source>
</evidence>
<dbReference type="AlphaFoldDB" id="A0A0S4IU36"/>